<dbReference type="HOGENOM" id="CLU_1446759_0_0_0"/>
<dbReference type="STRING" id="187101.VC03_05840"/>
<organism evidence="1 2">
    <name type="scientific">Sneathia vaginalis</name>
    <dbReference type="NCBI Taxonomy" id="187101"/>
    <lineage>
        <taxon>Bacteria</taxon>
        <taxon>Fusobacteriati</taxon>
        <taxon>Fusobacteriota</taxon>
        <taxon>Fusobacteriia</taxon>
        <taxon>Fusobacteriales</taxon>
        <taxon>Leptotrichiaceae</taxon>
        <taxon>Sneathia</taxon>
    </lineage>
</organism>
<dbReference type="AlphaFoldDB" id="A0A0E3UV61"/>
<sequence>MSVALLAADNRIKINEDKNPNVAESKFNINTKNDNILLEAVYKKELEEGVSDLKSYFKNGNSIGLNITYFLGEGNNKQNTQDRISIINFSNKPISRKSNINYELKSSSEQIKRTVNAINETINIGNVKVKAGNSDKNKSKSNTVIPILNSYGVMLQKKYGKLDKNKLLVQENSVKTYKIVITFNGGK</sequence>
<dbReference type="PATRIC" id="fig|1069640.6.peg.1159"/>
<dbReference type="KEGG" id="sns:VC03_05840"/>
<evidence type="ECO:0000313" key="1">
    <source>
        <dbReference type="EMBL" id="AKC95993.1"/>
    </source>
</evidence>
<proteinExistence type="predicted"/>
<evidence type="ECO:0000313" key="2">
    <source>
        <dbReference type="Proteomes" id="UP000033103"/>
    </source>
</evidence>
<keyword evidence="2" id="KW-1185">Reference proteome</keyword>
<reference evidence="1 2" key="1">
    <citation type="journal article" date="2012" name="BMC Genomics">
        <title>Genomic sequence analysis and characterization of Sneathia amnii sp. nov.</title>
        <authorList>
            <consortium name="Vaginal Microbiome Consortium (additional members)"/>
            <person name="Harwich M.D.Jr."/>
            <person name="Serrano M.G."/>
            <person name="Fettweis J.M."/>
            <person name="Alves J.M."/>
            <person name="Reimers M.A."/>
            <person name="Buck G.A."/>
            <person name="Jefferson K.K."/>
        </authorList>
    </citation>
    <scope>NUCLEOTIDE SEQUENCE [LARGE SCALE GENOMIC DNA]</scope>
    <source>
        <strain evidence="1 2">SN35</strain>
    </source>
</reference>
<dbReference type="EMBL" id="CP011280">
    <property type="protein sequence ID" value="AKC95993.1"/>
    <property type="molecule type" value="Genomic_DNA"/>
</dbReference>
<gene>
    <name evidence="1" type="ORF">VC03_05840</name>
</gene>
<protein>
    <submittedName>
        <fullName evidence="1">Uncharacterized protein</fullName>
    </submittedName>
</protein>
<dbReference type="Proteomes" id="UP000033103">
    <property type="component" value="Chromosome"/>
</dbReference>
<name>A0A0E3UV61_9FUSO</name>
<accession>A0A0E3UV61</accession>